<protein>
    <recommendedName>
        <fullName evidence="3">MaoC family dehydratase</fullName>
    </recommendedName>
</protein>
<organism evidence="1 2">
    <name type="scientific">Sphingomonas colocasiae</name>
    <dbReference type="NCBI Taxonomy" id="1848973"/>
    <lineage>
        <taxon>Bacteria</taxon>
        <taxon>Pseudomonadati</taxon>
        <taxon>Pseudomonadota</taxon>
        <taxon>Alphaproteobacteria</taxon>
        <taxon>Sphingomonadales</taxon>
        <taxon>Sphingomonadaceae</taxon>
        <taxon>Sphingomonas</taxon>
    </lineage>
</organism>
<dbReference type="RefSeq" id="WP_222992731.1">
    <property type="nucleotide sequence ID" value="NZ_JAINVV010000012.1"/>
</dbReference>
<keyword evidence="2" id="KW-1185">Reference proteome</keyword>
<gene>
    <name evidence="1" type="ORF">K7G82_25295</name>
</gene>
<reference evidence="1 2" key="1">
    <citation type="submission" date="2021-08" db="EMBL/GenBank/DDBJ databases">
        <authorList>
            <person name="Tuo L."/>
        </authorList>
    </citation>
    <scope>NUCLEOTIDE SEQUENCE [LARGE SCALE GENOMIC DNA]</scope>
    <source>
        <strain evidence="1 2">JCM 31229</strain>
    </source>
</reference>
<proteinExistence type="predicted"/>
<evidence type="ECO:0000313" key="2">
    <source>
        <dbReference type="Proteomes" id="UP000706039"/>
    </source>
</evidence>
<accession>A0ABS7PWA2</accession>
<comment type="caution">
    <text evidence="1">The sequence shown here is derived from an EMBL/GenBank/DDBJ whole genome shotgun (WGS) entry which is preliminary data.</text>
</comment>
<evidence type="ECO:0000313" key="1">
    <source>
        <dbReference type="EMBL" id="MBY8825642.1"/>
    </source>
</evidence>
<dbReference type="EMBL" id="JAINVV010000012">
    <property type="protein sequence ID" value="MBY8825642.1"/>
    <property type="molecule type" value="Genomic_DNA"/>
</dbReference>
<dbReference type="Proteomes" id="UP000706039">
    <property type="component" value="Unassembled WGS sequence"/>
</dbReference>
<name>A0ABS7PWA2_9SPHN</name>
<evidence type="ECO:0008006" key="3">
    <source>
        <dbReference type="Google" id="ProtNLM"/>
    </source>
</evidence>
<sequence length="151" mass="16558">MNATQDDIPPPPEVRGIVLDGAEPYVIKADENAALCRSTGIEPAGDGTAHPIYHFIATQLGMKHSVAEFCALFDFDVADGPMIVGSIVTFHTPLRVETPYWVRGEILSITRKQSRKLGTMDVADYRLALLDGETSVAEVTNSWIFPRKART</sequence>